<evidence type="ECO:0000313" key="2">
    <source>
        <dbReference type="Proteomes" id="UP000236630"/>
    </source>
</evidence>
<organism evidence="1 2">
    <name type="scientific">Citrus unshiu</name>
    <name type="common">Satsuma mandarin</name>
    <name type="synonym">Citrus nobilis var. unshiu</name>
    <dbReference type="NCBI Taxonomy" id="55188"/>
    <lineage>
        <taxon>Eukaryota</taxon>
        <taxon>Viridiplantae</taxon>
        <taxon>Streptophyta</taxon>
        <taxon>Embryophyta</taxon>
        <taxon>Tracheophyta</taxon>
        <taxon>Spermatophyta</taxon>
        <taxon>Magnoliopsida</taxon>
        <taxon>eudicotyledons</taxon>
        <taxon>Gunneridae</taxon>
        <taxon>Pentapetalae</taxon>
        <taxon>rosids</taxon>
        <taxon>malvids</taxon>
        <taxon>Sapindales</taxon>
        <taxon>Rutaceae</taxon>
        <taxon>Aurantioideae</taxon>
        <taxon>Citrus</taxon>
    </lineage>
</organism>
<sequence length="65" mass="7212">MSLTYWLIGGFPYLSIRIGAIAINDITATIGQKPSVTHAKKSIATFKLREGMKIGCKVTLRKDRM</sequence>
<accession>A0A2H5N3Z5</accession>
<gene>
    <name evidence="1" type="ORF">CUMW_277780</name>
</gene>
<dbReference type="SUPFAM" id="SSF55282">
    <property type="entry name" value="RL5-like"/>
    <property type="match status" value="1"/>
</dbReference>
<comment type="caution">
    <text evidence="1">The sequence shown here is derived from an EMBL/GenBank/DDBJ whole genome shotgun (WGS) entry which is preliminary data.</text>
</comment>
<dbReference type="Gene3D" id="3.30.1440.10">
    <property type="match status" value="1"/>
</dbReference>
<keyword evidence="2" id="KW-1185">Reference proteome</keyword>
<reference evidence="1 2" key="1">
    <citation type="journal article" date="2017" name="Front. Genet.">
        <title>Draft sequencing of the heterozygous diploid genome of Satsuma (Citrus unshiu Marc.) using a hybrid assembly approach.</title>
        <authorList>
            <person name="Shimizu T."/>
            <person name="Tanizawa Y."/>
            <person name="Mochizuki T."/>
            <person name="Nagasaki H."/>
            <person name="Yoshioka T."/>
            <person name="Toyoda A."/>
            <person name="Fujiyama A."/>
            <person name="Kaminuma E."/>
            <person name="Nakamura Y."/>
        </authorList>
    </citation>
    <scope>NUCLEOTIDE SEQUENCE [LARGE SCALE GENOMIC DNA]</scope>
    <source>
        <strain evidence="2">cv. Miyagawa wase</strain>
    </source>
</reference>
<evidence type="ECO:0000313" key="1">
    <source>
        <dbReference type="EMBL" id="GAY34973.1"/>
    </source>
</evidence>
<name>A0A2H5N3Z5_CITUN</name>
<dbReference type="EMBL" id="BDQV01001846">
    <property type="protein sequence ID" value="GAY34973.1"/>
    <property type="molecule type" value="Genomic_DNA"/>
</dbReference>
<protein>
    <submittedName>
        <fullName evidence="1">Uncharacterized protein</fullName>
    </submittedName>
</protein>
<proteinExistence type="predicted"/>
<dbReference type="InterPro" id="IPR022803">
    <property type="entry name" value="Ribosomal_uL5_dom_sf"/>
</dbReference>
<dbReference type="Proteomes" id="UP000236630">
    <property type="component" value="Unassembled WGS sequence"/>
</dbReference>
<dbReference type="AlphaFoldDB" id="A0A2H5N3Z5"/>